<dbReference type="Gene3D" id="3.90.780.10">
    <property type="entry name" value="5'-Nucleotidase, C-terminal domain"/>
    <property type="match status" value="1"/>
</dbReference>
<evidence type="ECO:0000313" key="1">
    <source>
        <dbReference type="EMBL" id="KAF9029388.1"/>
    </source>
</evidence>
<dbReference type="GO" id="GO:0009166">
    <property type="term" value="P:nucleotide catabolic process"/>
    <property type="evidence" value="ECO:0007669"/>
    <property type="project" value="InterPro"/>
</dbReference>
<dbReference type="AlphaFoldDB" id="A0A9P5P5N1"/>
<proteinExistence type="predicted"/>
<protein>
    <submittedName>
        <fullName evidence="1">Uncharacterized protein</fullName>
    </submittedName>
</protein>
<dbReference type="Proteomes" id="UP000772434">
    <property type="component" value="Unassembled WGS sequence"/>
</dbReference>
<accession>A0A9P5P5N1</accession>
<evidence type="ECO:0000313" key="2">
    <source>
        <dbReference type="Proteomes" id="UP000772434"/>
    </source>
</evidence>
<sequence>MVFDGYTGVSSRILMPKHDDGYRDFQQAHLFGFGKDLEYTVRARTVSVLDGGANDIGLPLVRPRIVGRIIDCSLIFQAFELGRSLVLSCVQDVECHGVSDDEPCLHWKAMKISIENLPGGWGNWQVSAVSLDERGAIIRTSEANLGNLLADAARAYYNIDIAFVDSGALFDAIG</sequence>
<organism evidence="1 2">
    <name type="scientific">Rhodocollybia butyracea</name>
    <dbReference type="NCBI Taxonomy" id="206335"/>
    <lineage>
        <taxon>Eukaryota</taxon>
        <taxon>Fungi</taxon>
        <taxon>Dikarya</taxon>
        <taxon>Basidiomycota</taxon>
        <taxon>Agaricomycotina</taxon>
        <taxon>Agaricomycetes</taxon>
        <taxon>Agaricomycetidae</taxon>
        <taxon>Agaricales</taxon>
        <taxon>Marasmiineae</taxon>
        <taxon>Omphalotaceae</taxon>
        <taxon>Rhodocollybia</taxon>
    </lineage>
</organism>
<reference evidence="1" key="1">
    <citation type="submission" date="2020-11" db="EMBL/GenBank/DDBJ databases">
        <authorList>
            <consortium name="DOE Joint Genome Institute"/>
            <person name="Ahrendt S."/>
            <person name="Riley R."/>
            <person name="Andreopoulos W."/>
            <person name="Labutti K."/>
            <person name="Pangilinan J."/>
            <person name="Ruiz-Duenas F.J."/>
            <person name="Barrasa J.M."/>
            <person name="Sanchez-Garcia M."/>
            <person name="Camarero S."/>
            <person name="Miyauchi S."/>
            <person name="Serrano A."/>
            <person name="Linde D."/>
            <person name="Babiker R."/>
            <person name="Drula E."/>
            <person name="Ayuso-Fernandez I."/>
            <person name="Pacheco R."/>
            <person name="Padilla G."/>
            <person name="Ferreira P."/>
            <person name="Barriuso J."/>
            <person name="Kellner H."/>
            <person name="Castanera R."/>
            <person name="Alfaro M."/>
            <person name="Ramirez L."/>
            <person name="Pisabarro A.G."/>
            <person name="Kuo A."/>
            <person name="Tritt A."/>
            <person name="Lipzen A."/>
            <person name="He G."/>
            <person name="Yan M."/>
            <person name="Ng V."/>
            <person name="Cullen D."/>
            <person name="Martin F."/>
            <person name="Rosso M.-N."/>
            <person name="Henrissat B."/>
            <person name="Hibbett D."/>
            <person name="Martinez A.T."/>
            <person name="Grigoriev I.V."/>
        </authorList>
    </citation>
    <scope>NUCLEOTIDE SEQUENCE</scope>
    <source>
        <strain evidence="1">AH 40177</strain>
    </source>
</reference>
<dbReference type="SUPFAM" id="SSF55816">
    <property type="entry name" value="5'-nucleotidase (syn. UDP-sugar hydrolase), C-terminal domain"/>
    <property type="match status" value="1"/>
</dbReference>
<keyword evidence="2" id="KW-1185">Reference proteome</keyword>
<name>A0A9P5P5N1_9AGAR</name>
<dbReference type="OrthoDB" id="10252235at2759"/>
<gene>
    <name evidence="1" type="ORF">BDP27DRAFT_1375565</name>
</gene>
<dbReference type="InterPro" id="IPR036907">
    <property type="entry name" value="5'-Nucleotdase_C_sf"/>
</dbReference>
<dbReference type="GO" id="GO:0016787">
    <property type="term" value="F:hydrolase activity"/>
    <property type="evidence" value="ECO:0007669"/>
    <property type="project" value="InterPro"/>
</dbReference>
<dbReference type="EMBL" id="JADNRY010000708">
    <property type="protein sequence ID" value="KAF9029388.1"/>
    <property type="molecule type" value="Genomic_DNA"/>
</dbReference>
<comment type="caution">
    <text evidence="1">The sequence shown here is derived from an EMBL/GenBank/DDBJ whole genome shotgun (WGS) entry which is preliminary data.</text>
</comment>